<reference evidence="1 2" key="1">
    <citation type="journal article" date="2020" name="G3 (Bethesda)">
        <title>Genetic Underpinnings of Host Manipulation by Ophiocordyceps as Revealed by Comparative Transcriptomics.</title>
        <authorList>
            <person name="Will I."/>
            <person name="Das B."/>
            <person name="Trinh T."/>
            <person name="Brachmann A."/>
            <person name="Ohm R.A."/>
            <person name="de Bekker C."/>
        </authorList>
    </citation>
    <scope>NUCLEOTIDE SEQUENCE [LARGE SCALE GENOMIC DNA]</scope>
    <source>
        <strain evidence="1 2">EC05</strain>
    </source>
</reference>
<evidence type="ECO:0000313" key="2">
    <source>
        <dbReference type="Proteomes" id="UP000562929"/>
    </source>
</evidence>
<protein>
    <submittedName>
        <fullName evidence="1">Uncharacterized protein</fullName>
    </submittedName>
</protein>
<dbReference type="Proteomes" id="UP000562929">
    <property type="component" value="Unassembled WGS sequence"/>
</dbReference>
<keyword evidence="2" id="KW-1185">Reference proteome</keyword>
<accession>A0A8H4QAS2</accession>
<dbReference type="AlphaFoldDB" id="A0A8H4QAS2"/>
<sequence>MENPEPRPDTRGSGSLYVNESALAHGSCMIGTGFWLRWPSLIRIRWARVCGTLQPLKTYLLLNHDATATKAG</sequence>
<comment type="caution">
    <text evidence="1">The sequence shown here is derived from an EMBL/GenBank/DDBJ whole genome shotgun (WGS) entry which is preliminary data.</text>
</comment>
<gene>
    <name evidence="1" type="ORF">GQ602_002643</name>
</gene>
<organism evidence="1 2">
    <name type="scientific">Ophiocordyceps camponoti-floridani</name>
    <dbReference type="NCBI Taxonomy" id="2030778"/>
    <lineage>
        <taxon>Eukaryota</taxon>
        <taxon>Fungi</taxon>
        <taxon>Dikarya</taxon>
        <taxon>Ascomycota</taxon>
        <taxon>Pezizomycotina</taxon>
        <taxon>Sordariomycetes</taxon>
        <taxon>Hypocreomycetidae</taxon>
        <taxon>Hypocreales</taxon>
        <taxon>Ophiocordycipitaceae</taxon>
        <taxon>Ophiocordyceps</taxon>
    </lineage>
</organism>
<name>A0A8H4QAS2_9HYPO</name>
<proteinExistence type="predicted"/>
<dbReference type="EMBL" id="JAACLJ010000002">
    <property type="protein sequence ID" value="KAF4592344.1"/>
    <property type="molecule type" value="Genomic_DNA"/>
</dbReference>
<evidence type="ECO:0000313" key="1">
    <source>
        <dbReference type="EMBL" id="KAF4592344.1"/>
    </source>
</evidence>